<name>A0AAV9XSV5_9PEZI</name>
<evidence type="ECO:0000313" key="3">
    <source>
        <dbReference type="Proteomes" id="UP001365542"/>
    </source>
</evidence>
<evidence type="ECO:0000313" key="2">
    <source>
        <dbReference type="EMBL" id="KAK6544676.1"/>
    </source>
</evidence>
<accession>A0AAV9XSV5</accession>
<gene>
    <name evidence="2" type="ORF">TWF694_001362</name>
</gene>
<dbReference type="Proteomes" id="UP001365542">
    <property type="component" value="Unassembled WGS sequence"/>
</dbReference>
<comment type="caution">
    <text evidence="2">The sequence shown here is derived from an EMBL/GenBank/DDBJ whole genome shotgun (WGS) entry which is preliminary data.</text>
</comment>
<protein>
    <submittedName>
        <fullName evidence="2">Uncharacterized protein</fullName>
    </submittedName>
</protein>
<feature type="compositionally biased region" description="Polar residues" evidence="1">
    <location>
        <begin position="524"/>
        <end position="540"/>
    </location>
</feature>
<keyword evidence="3" id="KW-1185">Reference proteome</keyword>
<reference evidence="2 3" key="1">
    <citation type="submission" date="2019-10" db="EMBL/GenBank/DDBJ databases">
        <authorList>
            <person name="Palmer J.M."/>
        </authorList>
    </citation>
    <scope>NUCLEOTIDE SEQUENCE [LARGE SCALE GENOMIC DNA]</scope>
    <source>
        <strain evidence="2 3">TWF694</strain>
    </source>
</reference>
<dbReference type="EMBL" id="JAVHJO010000001">
    <property type="protein sequence ID" value="KAK6544676.1"/>
    <property type="molecule type" value="Genomic_DNA"/>
</dbReference>
<sequence length="685" mass="77290">MTDKNVTDLEYHGEEIIPERQEIIMPPLTKTGGVPPEMVPNRAPERYSFKLELHMNEKWMARLLQANIRFPGSSVHFPVQNVDQRDRELHFTAQMTRVTLMFQEYTENYQPVLDTAQHWITAFAQYQNREFPHLGQMGALNGGKFVQARPFIQGKAKSKSTDFVPGTAKGYWSNERIEYDRADFLATLFGECPSRKGKLQMAVVICLMTAFSPGKVTVIEDIEDLMNLSIETMMGRSQLPGLTDGGYARLQMMCDDLFRYLYLGFRRLHIQGPLHAYYIQMSNKDDWHRLDAYLAWRDQRSDMLAPTTGLEFKIITMQQFHALEAVALEAKNKLEKENTNAATSDDQQILKKEYQRLEVILKMLVENCMNSSSLPTPRLAAGLPSPKPQLSTPLSWKDSSSRLLDALPTGIQRYAGIATGDKGPMLIAPKNPNTPVVCTIFPRGSNDVTQTLHEDFFLEDQSFWALLEMYDPGIHDYMIGRMLDTSNAFITSYDIGKAFKEMKIWLDPISDDMPEPEEESPLETINSTGTPRSSTKTDTVETCTTGATGLNNVLPYGVTPANIQYSSGGVTTYELKRSTYAVRARHMEAHSEEGSLPVPRPGKQWYPHEITFTSHFGLAPPSPRLLELHRAISMAASNSGAWAAGDATILAGTDEYCKWCGIHQPHYCLPQFTDFSKSEKGRSMK</sequence>
<feature type="region of interest" description="Disordered" evidence="1">
    <location>
        <begin position="513"/>
        <end position="540"/>
    </location>
</feature>
<evidence type="ECO:0000256" key="1">
    <source>
        <dbReference type="SAM" id="MobiDB-lite"/>
    </source>
</evidence>
<organism evidence="2 3">
    <name type="scientific">Orbilia ellipsospora</name>
    <dbReference type="NCBI Taxonomy" id="2528407"/>
    <lineage>
        <taxon>Eukaryota</taxon>
        <taxon>Fungi</taxon>
        <taxon>Dikarya</taxon>
        <taxon>Ascomycota</taxon>
        <taxon>Pezizomycotina</taxon>
        <taxon>Orbiliomycetes</taxon>
        <taxon>Orbiliales</taxon>
        <taxon>Orbiliaceae</taxon>
        <taxon>Orbilia</taxon>
    </lineage>
</organism>
<proteinExistence type="predicted"/>
<dbReference type="AlphaFoldDB" id="A0AAV9XSV5"/>